<protein>
    <submittedName>
        <fullName evidence="2">Uncharacterized protein</fullName>
    </submittedName>
</protein>
<proteinExistence type="predicted"/>
<dbReference type="AlphaFoldDB" id="A0A1M5GYK2"/>
<sequence>MTVDDAVAAAEQADQEAREAEALVVEFEQRLEAGDETITAEQLDEQSRISRFARLRATGAATKRAAAERALAVERAQETIEQVASIDTSDAELVQAWAAAVDALRTLAKRATARSATIWHNSNELVAADVRLQRAGAEALSTFGVLGAMYGGETGYRIPDRGINVSDVAPAVLIATAVEAGVVGEVRDFSSITLTSSRQLAGSTLTGRVGGWDAAARGVLTGEGARA</sequence>
<dbReference type="Proteomes" id="UP000186132">
    <property type="component" value="Unassembled WGS sequence"/>
</dbReference>
<dbReference type="RefSeq" id="WP_073387901.1">
    <property type="nucleotide sequence ID" value="NZ_FQVU01000002.1"/>
</dbReference>
<keyword evidence="3" id="KW-1185">Reference proteome</keyword>
<gene>
    <name evidence="2" type="ORF">SAMN05443575_1334</name>
</gene>
<evidence type="ECO:0000313" key="3">
    <source>
        <dbReference type="Proteomes" id="UP000186132"/>
    </source>
</evidence>
<dbReference type="STRING" id="1206085.SAMN05443575_1334"/>
<accession>A0A1M5GYK2</accession>
<reference evidence="2 3" key="1">
    <citation type="submission" date="2016-11" db="EMBL/GenBank/DDBJ databases">
        <authorList>
            <person name="Jaros S."/>
            <person name="Januszkiewicz K."/>
            <person name="Wedrychowicz H."/>
        </authorList>
    </citation>
    <scope>NUCLEOTIDE SEQUENCE [LARGE SCALE GENOMIC DNA]</scope>
    <source>
        <strain evidence="2 3">DSM 45627</strain>
    </source>
</reference>
<name>A0A1M5GYK2_9ACTN</name>
<evidence type="ECO:0000256" key="1">
    <source>
        <dbReference type="SAM" id="Coils"/>
    </source>
</evidence>
<dbReference type="EMBL" id="FQVU01000002">
    <property type="protein sequence ID" value="SHG08790.1"/>
    <property type="molecule type" value="Genomic_DNA"/>
</dbReference>
<organism evidence="2 3">
    <name type="scientific">Jatrophihabitans endophyticus</name>
    <dbReference type="NCBI Taxonomy" id="1206085"/>
    <lineage>
        <taxon>Bacteria</taxon>
        <taxon>Bacillati</taxon>
        <taxon>Actinomycetota</taxon>
        <taxon>Actinomycetes</taxon>
        <taxon>Jatrophihabitantales</taxon>
        <taxon>Jatrophihabitantaceae</taxon>
        <taxon>Jatrophihabitans</taxon>
    </lineage>
</organism>
<feature type="coiled-coil region" evidence="1">
    <location>
        <begin position="3"/>
        <end position="30"/>
    </location>
</feature>
<evidence type="ECO:0000313" key="2">
    <source>
        <dbReference type="EMBL" id="SHG08790.1"/>
    </source>
</evidence>
<keyword evidence="1" id="KW-0175">Coiled coil</keyword>